<accession>A0A1H4BQT2</accession>
<keyword evidence="11 15" id="KW-1133">Transmembrane helix</keyword>
<keyword evidence="8 15" id="KW-0812">Transmembrane</keyword>
<keyword evidence="10" id="KW-0476">Mercury</keyword>
<dbReference type="STRING" id="592050.SAMN05421875_11567"/>
<feature type="transmembrane region" description="Helical" evidence="15">
    <location>
        <begin position="92"/>
        <end position="111"/>
    </location>
</feature>
<name>A0A1H4BQT2_9BURK</name>
<keyword evidence="4" id="KW-0813">Transport</keyword>
<dbReference type="GO" id="GO:0005886">
    <property type="term" value="C:plasma membrane"/>
    <property type="evidence" value="ECO:0007669"/>
    <property type="project" value="UniProtKB-SubCell"/>
</dbReference>
<dbReference type="InterPro" id="IPR003457">
    <property type="entry name" value="Transprt_MerT"/>
</dbReference>
<evidence type="ECO:0000256" key="12">
    <source>
        <dbReference type="ARBA" id="ARBA00023136"/>
    </source>
</evidence>
<sequence length="115" mass="12419">MPTFNFKNSLVAGALAAIGASVCCVMPLVLLMMGIGGAWIASLTALEPLRPWFIAATVLFLGLAFRRLYFQQPACEPGAACAQSSVLQRQRLIFWIVALVLLALLSVPWLAPLFL</sequence>
<keyword evidence="7" id="KW-0997">Cell inner membrane</keyword>
<evidence type="ECO:0000256" key="6">
    <source>
        <dbReference type="ARBA" id="ARBA00022475"/>
    </source>
</evidence>
<keyword evidence="12 15" id="KW-0472">Membrane</keyword>
<evidence type="ECO:0000256" key="10">
    <source>
        <dbReference type="ARBA" id="ARBA00022914"/>
    </source>
</evidence>
<protein>
    <recommendedName>
        <fullName evidence="3">Mercuric transport protein MerT</fullName>
    </recommendedName>
    <alternativeName>
        <fullName evidence="13">Mercury ion transport protein</fullName>
    </alternativeName>
</protein>
<evidence type="ECO:0000256" key="5">
    <source>
        <dbReference type="ARBA" id="ARBA00022466"/>
    </source>
</evidence>
<evidence type="ECO:0000313" key="17">
    <source>
        <dbReference type="Proteomes" id="UP000199002"/>
    </source>
</evidence>
<evidence type="ECO:0000256" key="3">
    <source>
        <dbReference type="ARBA" id="ARBA00017053"/>
    </source>
</evidence>
<evidence type="ECO:0000256" key="8">
    <source>
        <dbReference type="ARBA" id="ARBA00022692"/>
    </source>
</evidence>
<dbReference type="Proteomes" id="UP000199002">
    <property type="component" value="Unassembled WGS sequence"/>
</dbReference>
<evidence type="ECO:0000256" key="2">
    <source>
        <dbReference type="ARBA" id="ARBA00008224"/>
    </source>
</evidence>
<comment type="subcellular location">
    <subcellularLocation>
        <location evidence="1">Cell inner membrane</location>
        <topology evidence="1">Multi-pass membrane protein</topology>
    </subcellularLocation>
</comment>
<evidence type="ECO:0000256" key="1">
    <source>
        <dbReference type="ARBA" id="ARBA00004429"/>
    </source>
</evidence>
<keyword evidence="9" id="KW-0479">Metal-binding</keyword>
<dbReference type="Gene3D" id="1.10.287.910">
    <property type="entry name" value="bacterial mercury transporter, merf"/>
    <property type="match status" value="1"/>
</dbReference>
<reference evidence="17" key="1">
    <citation type="submission" date="2016-10" db="EMBL/GenBank/DDBJ databases">
        <authorList>
            <person name="Varghese N."/>
            <person name="Submissions S."/>
        </authorList>
    </citation>
    <scope>NUCLEOTIDE SEQUENCE [LARGE SCALE GENOMIC DNA]</scope>
    <source>
        <strain evidence="17">DSM 25157</strain>
    </source>
</reference>
<evidence type="ECO:0000256" key="4">
    <source>
        <dbReference type="ARBA" id="ARBA00022448"/>
    </source>
</evidence>
<evidence type="ECO:0000256" key="14">
    <source>
        <dbReference type="ARBA" id="ARBA00045720"/>
    </source>
</evidence>
<keyword evidence="6" id="KW-1003">Cell membrane</keyword>
<comment type="similarity">
    <text evidence="2">Belongs to the MerT family.</text>
</comment>
<dbReference type="GO" id="GO:0046872">
    <property type="term" value="F:metal ion binding"/>
    <property type="evidence" value="ECO:0007669"/>
    <property type="project" value="UniProtKB-KW"/>
</dbReference>
<keyword evidence="5" id="KW-0475">Mercuric resistance</keyword>
<dbReference type="AlphaFoldDB" id="A0A1H4BQT2"/>
<proteinExistence type="inferred from homology"/>
<dbReference type="Pfam" id="PF02411">
    <property type="entry name" value="MerT"/>
    <property type="match status" value="1"/>
</dbReference>
<feature type="transmembrane region" description="Helical" evidence="15">
    <location>
        <begin position="52"/>
        <end position="69"/>
    </location>
</feature>
<evidence type="ECO:0000256" key="7">
    <source>
        <dbReference type="ARBA" id="ARBA00022519"/>
    </source>
</evidence>
<dbReference type="EMBL" id="FNQJ01000015">
    <property type="protein sequence ID" value="SEA50525.1"/>
    <property type="molecule type" value="Genomic_DNA"/>
</dbReference>
<evidence type="ECO:0000256" key="11">
    <source>
        <dbReference type="ARBA" id="ARBA00022989"/>
    </source>
</evidence>
<gene>
    <name evidence="16" type="ORF">SAMN05421875_11567</name>
</gene>
<keyword evidence="17" id="KW-1185">Reference proteome</keyword>
<evidence type="ECO:0000256" key="13">
    <source>
        <dbReference type="ARBA" id="ARBA00030934"/>
    </source>
</evidence>
<dbReference type="GO" id="GO:0015097">
    <property type="term" value="F:mercury ion transmembrane transporter activity"/>
    <property type="evidence" value="ECO:0007669"/>
    <property type="project" value="InterPro"/>
</dbReference>
<comment type="function">
    <text evidence="14">Involved in mercury resistance. Probably transfers a mercuric ion from the periplasmic Hg(2+)-binding protein MerP to the cytoplasmic mercuric reductase MerA.</text>
</comment>
<evidence type="ECO:0000256" key="9">
    <source>
        <dbReference type="ARBA" id="ARBA00022723"/>
    </source>
</evidence>
<evidence type="ECO:0000256" key="15">
    <source>
        <dbReference type="SAM" id="Phobius"/>
    </source>
</evidence>
<evidence type="ECO:0000313" key="16">
    <source>
        <dbReference type="EMBL" id="SEA50525.1"/>
    </source>
</evidence>
<organism evidence="16 17">
    <name type="scientific">Acidovorax soli</name>
    <dbReference type="NCBI Taxonomy" id="592050"/>
    <lineage>
        <taxon>Bacteria</taxon>
        <taxon>Pseudomonadati</taxon>
        <taxon>Pseudomonadota</taxon>
        <taxon>Betaproteobacteria</taxon>
        <taxon>Burkholderiales</taxon>
        <taxon>Comamonadaceae</taxon>
        <taxon>Acidovorax</taxon>
    </lineage>
</organism>
<feature type="transmembrane region" description="Helical" evidence="15">
    <location>
        <begin position="12"/>
        <end position="40"/>
    </location>
</feature>